<dbReference type="Proteomes" id="UP000030645">
    <property type="component" value="Unassembled WGS sequence"/>
</dbReference>
<name>W9RFL5_9ROSA</name>
<proteinExistence type="predicted"/>
<evidence type="ECO:0008006" key="3">
    <source>
        <dbReference type="Google" id="ProtNLM"/>
    </source>
</evidence>
<accession>W9RFL5</accession>
<sequence>MFSESDEAQEILGNNCLEDVTWLCSLSESELDMLISLKMLVVQRAKIVGYDKLAHKFNLKMLRALGLILMEYLKEKVKDMSLVPDLAELAAFIDYSNLLKSSVENILSEEEIKECIGSRKRRRNR</sequence>
<organism evidence="1 2">
    <name type="scientific">Morus notabilis</name>
    <dbReference type="NCBI Taxonomy" id="981085"/>
    <lineage>
        <taxon>Eukaryota</taxon>
        <taxon>Viridiplantae</taxon>
        <taxon>Streptophyta</taxon>
        <taxon>Embryophyta</taxon>
        <taxon>Tracheophyta</taxon>
        <taxon>Spermatophyta</taxon>
        <taxon>Magnoliopsida</taxon>
        <taxon>eudicotyledons</taxon>
        <taxon>Gunneridae</taxon>
        <taxon>Pentapetalae</taxon>
        <taxon>rosids</taxon>
        <taxon>fabids</taxon>
        <taxon>Rosales</taxon>
        <taxon>Moraceae</taxon>
        <taxon>Moreae</taxon>
        <taxon>Morus</taxon>
    </lineage>
</organism>
<evidence type="ECO:0000313" key="2">
    <source>
        <dbReference type="Proteomes" id="UP000030645"/>
    </source>
</evidence>
<evidence type="ECO:0000313" key="1">
    <source>
        <dbReference type="EMBL" id="EXB75144.1"/>
    </source>
</evidence>
<dbReference type="eggNOG" id="ENOG502SECF">
    <property type="taxonomic scope" value="Eukaryota"/>
</dbReference>
<dbReference type="EMBL" id="KE344673">
    <property type="protein sequence ID" value="EXB75144.1"/>
    <property type="molecule type" value="Genomic_DNA"/>
</dbReference>
<dbReference type="PANTHER" id="PTHR48237">
    <property type="entry name" value="GAMMA-TUBULIN COMPLEX COMPONENT"/>
    <property type="match status" value="1"/>
</dbReference>
<dbReference type="OrthoDB" id="1417760at2759"/>
<reference evidence="2" key="1">
    <citation type="submission" date="2013-01" db="EMBL/GenBank/DDBJ databases">
        <title>Draft Genome Sequence of a Mulberry Tree, Morus notabilis C.K. Schneid.</title>
        <authorList>
            <person name="He N."/>
            <person name="Zhao S."/>
        </authorList>
    </citation>
    <scope>NUCLEOTIDE SEQUENCE</scope>
</reference>
<protein>
    <recommendedName>
        <fullName evidence="3">Gamma-tubulin complex component</fullName>
    </recommendedName>
</protein>
<dbReference type="PANTHER" id="PTHR48237:SF1">
    <property type="entry name" value="SPC97_SPC98 FAMILY OF SPINDLE POLE BODY (SBP) COMPONENT"/>
    <property type="match status" value="1"/>
</dbReference>
<gene>
    <name evidence="1" type="ORF">L484_025920</name>
</gene>
<dbReference type="AlphaFoldDB" id="W9RFL5"/>
<dbReference type="KEGG" id="mnt:21408599"/>
<keyword evidence="2" id="KW-1185">Reference proteome</keyword>
<dbReference type="STRING" id="981085.W9RFL5"/>